<dbReference type="GO" id="GO:0000160">
    <property type="term" value="P:phosphorelay signal transduction system"/>
    <property type="evidence" value="ECO:0007669"/>
    <property type="project" value="UniProtKB-KW"/>
</dbReference>
<dbReference type="InterPro" id="IPR051677">
    <property type="entry name" value="AfsR-DnrI-RedD_regulator"/>
</dbReference>
<dbReference type="SUPFAM" id="SSF46894">
    <property type="entry name" value="C-terminal effector domain of the bipartite response regulators"/>
    <property type="match status" value="1"/>
</dbReference>
<organism evidence="8 9">
    <name type="scientific">Streptomyces aurantiacus</name>
    <dbReference type="NCBI Taxonomy" id="47760"/>
    <lineage>
        <taxon>Bacteria</taxon>
        <taxon>Bacillati</taxon>
        <taxon>Actinomycetota</taxon>
        <taxon>Actinomycetes</taxon>
        <taxon>Kitasatosporales</taxon>
        <taxon>Streptomycetaceae</taxon>
        <taxon>Streptomyces</taxon>
        <taxon>Streptomyces aurantiacus group</taxon>
    </lineage>
</organism>
<evidence type="ECO:0000313" key="8">
    <source>
        <dbReference type="EMBL" id="BCL27203.1"/>
    </source>
</evidence>
<evidence type="ECO:0000256" key="4">
    <source>
        <dbReference type="ARBA" id="ARBA00023125"/>
    </source>
</evidence>
<dbReference type="CDD" id="cd15831">
    <property type="entry name" value="BTAD"/>
    <property type="match status" value="1"/>
</dbReference>
<feature type="DNA-binding region" description="OmpR/PhoB-type" evidence="6">
    <location>
        <begin position="15"/>
        <end position="121"/>
    </location>
</feature>
<evidence type="ECO:0000259" key="7">
    <source>
        <dbReference type="PROSITE" id="PS51755"/>
    </source>
</evidence>
<evidence type="ECO:0000256" key="6">
    <source>
        <dbReference type="PROSITE-ProRule" id="PRU01091"/>
    </source>
</evidence>
<evidence type="ECO:0000256" key="3">
    <source>
        <dbReference type="ARBA" id="ARBA00023015"/>
    </source>
</evidence>
<dbReference type="EMBL" id="AP023440">
    <property type="protein sequence ID" value="BCL27203.1"/>
    <property type="molecule type" value="Genomic_DNA"/>
</dbReference>
<dbReference type="InterPro" id="IPR027417">
    <property type="entry name" value="P-loop_NTPase"/>
</dbReference>
<dbReference type="GO" id="GO:0006355">
    <property type="term" value="P:regulation of DNA-templated transcription"/>
    <property type="evidence" value="ECO:0007669"/>
    <property type="project" value="InterPro"/>
</dbReference>
<gene>
    <name evidence="8" type="ORF">GCM10017557_20620</name>
</gene>
<dbReference type="InterPro" id="IPR036388">
    <property type="entry name" value="WH-like_DNA-bd_sf"/>
</dbReference>
<keyword evidence="9" id="KW-1185">Reference proteome</keyword>
<keyword evidence="4 6" id="KW-0238">DNA-binding</keyword>
<dbReference type="Gene3D" id="1.10.10.10">
    <property type="entry name" value="Winged helix-like DNA-binding domain superfamily/Winged helix DNA-binding domain"/>
    <property type="match status" value="1"/>
</dbReference>
<comment type="similarity">
    <text evidence="1">Belongs to the AfsR/DnrI/RedD regulatory family.</text>
</comment>
<dbReference type="InterPro" id="IPR041664">
    <property type="entry name" value="AAA_16"/>
</dbReference>
<dbReference type="Pfam" id="PF13191">
    <property type="entry name" value="AAA_16"/>
    <property type="match status" value="1"/>
</dbReference>
<dbReference type="SMART" id="SM01043">
    <property type="entry name" value="BTAD"/>
    <property type="match status" value="1"/>
</dbReference>
<dbReference type="OrthoDB" id="134712at2"/>
<evidence type="ECO:0000256" key="2">
    <source>
        <dbReference type="ARBA" id="ARBA00023012"/>
    </source>
</evidence>
<sequence>MSVRIASAPISLHQDDKTTSPHHEAAINVFGKLTIQFTGQPLEIGPPRRRAVLALLVMRARTVVSIPTILEGLWGTDLPGHAVTTLQSYVSRLRKLIVHHPLADGSKLTLQYRSHGYVLDIAPENIDAVRFEQLVTKGLAAERRGDWSHAFALLSSSLREWTAPPFEDLSEYDFARQEARRLSQLRLSAVEGRADAALRLGRSGEILHDLEAEAVHNPARERLVGLLMQAQYRDGCQADALQLFDRTRRHLSVELGVDVGPELRRTHEEILRHAPSLAPVEVPAPAAPAKAAEPVASTPTLGRLPFIGRQKELEVLWAAADRACNGRGGVVSLLGEAGSGKTTLLREFRRHCAEREIDVLTVNCPRADALPAHWPWKQVLRAAAERWPQTINALPPEVRATLVAMLPGWQQASEHTRSAPHPVGDFPVQEAVAQTLLALGGRPLVLVVEDLHWADVASLRLLLFLASQLADSRLLLVATSRTFRANADPDMRALLAAIRELPVSDEIILGGLDAGESRELARAMGQHLTDASADALHRRTVGNPYFLIAMLKHITPDTSAAAVGSLLPEALEEVALERMALLPGLVNDVLRACTVLGDDCTEPVLSGVLGDGDDGPDAAIQQAIRGGLLTPVFGGPRLAFVHPLLRDTVRRNLSRGELGKLHWRAVPALLHGAQLFDVRDSVGAHVRAALRSVPPEQVLRPLLDEAEKAVKFGLYAVGSEWLDLLADIFRSPDGDQWYTQAELNVQLRRLDLLNILQETVPASRDTVRARVEQLGYQLGSLQAGAVLPSRLIGQLTRGDLPDAEATASLLLGLAQEENDPYLEFVAHYGRGRVRYARGELTDARAAMDDALAVAGHRAADCGAVTPCWLYLCARLSKTLIQWLQGRADEAWQDMAEIRHAQCYSGAGPVAPSLVYTCQAVLQVFEDDPQKAERQAIAAAEPTRRKGTYRWQWLIDAVLLWAKARQGSARPVDFAAARSSLARAELGGTRLITLGLALVSDAERVAGRPREAHAYLRRLRRLVAQTGEVVYLNALPAHLLPWRALPHAA</sequence>
<dbReference type="SMART" id="SM00862">
    <property type="entry name" value="Trans_reg_C"/>
    <property type="match status" value="1"/>
</dbReference>
<keyword evidence="2" id="KW-0902">Two-component regulatory system</keyword>
<name>A0A7G1NV22_9ACTN</name>
<dbReference type="RefSeq" id="WP_079103671.1">
    <property type="nucleotide sequence ID" value="NZ_AP023440.1"/>
</dbReference>
<dbReference type="KEGG" id="sgm:GCM10017557_20620"/>
<dbReference type="SUPFAM" id="SSF48452">
    <property type="entry name" value="TPR-like"/>
    <property type="match status" value="1"/>
</dbReference>
<keyword evidence="5" id="KW-0804">Transcription</keyword>
<keyword evidence="3" id="KW-0805">Transcription regulation</keyword>
<reference evidence="8 9" key="1">
    <citation type="journal article" date="2014" name="Int. J. Syst. Evol. Microbiol.">
        <title>Complete genome sequence of Corynebacterium casei LMG S-19264T (=DSM 44701T), isolated from a smear-ripened cheese.</title>
        <authorList>
            <consortium name="US DOE Joint Genome Institute (JGI-PGF)"/>
            <person name="Walter F."/>
            <person name="Albersmeier A."/>
            <person name="Kalinowski J."/>
            <person name="Ruckert C."/>
        </authorList>
    </citation>
    <scope>NUCLEOTIDE SEQUENCE [LARGE SCALE GENOMIC DNA]</scope>
    <source>
        <strain evidence="8 9">JCM 4677</strain>
    </source>
</reference>
<dbReference type="Pfam" id="PF03704">
    <property type="entry name" value="BTAD"/>
    <property type="match status" value="1"/>
</dbReference>
<dbReference type="PROSITE" id="PS51755">
    <property type="entry name" value="OMPR_PHOB"/>
    <property type="match status" value="1"/>
</dbReference>
<dbReference type="Proteomes" id="UP000516444">
    <property type="component" value="Chromosome"/>
</dbReference>
<evidence type="ECO:0000256" key="5">
    <source>
        <dbReference type="ARBA" id="ARBA00023163"/>
    </source>
</evidence>
<dbReference type="Gene3D" id="1.25.40.10">
    <property type="entry name" value="Tetratricopeptide repeat domain"/>
    <property type="match status" value="1"/>
</dbReference>
<dbReference type="InterPro" id="IPR011990">
    <property type="entry name" value="TPR-like_helical_dom_sf"/>
</dbReference>
<dbReference type="Pfam" id="PF00486">
    <property type="entry name" value="Trans_reg_C"/>
    <property type="match status" value="1"/>
</dbReference>
<dbReference type="AlphaFoldDB" id="A0A7G1NV22"/>
<evidence type="ECO:0000313" key="9">
    <source>
        <dbReference type="Proteomes" id="UP000516444"/>
    </source>
</evidence>
<dbReference type="Gene3D" id="3.40.50.300">
    <property type="entry name" value="P-loop containing nucleotide triphosphate hydrolases"/>
    <property type="match status" value="1"/>
</dbReference>
<protein>
    <recommendedName>
        <fullName evidence="7">OmpR/PhoB-type domain-containing protein</fullName>
    </recommendedName>
</protein>
<feature type="domain" description="OmpR/PhoB-type" evidence="7">
    <location>
        <begin position="15"/>
        <end position="121"/>
    </location>
</feature>
<dbReference type="GO" id="GO:0003677">
    <property type="term" value="F:DNA binding"/>
    <property type="evidence" value="ECO:0007669"/>
    <property type="project" value="UniProtKB-UniRule"/>
</dbReference>
<dbReference type="InterPro" id="IPR016032">
    <property type="entry name" value="Sig_transdc_resp-reg_C-effctor"/>
</dbReference>
<dbReference type="InterPro" id="IPR005158">
    <property type="entry name" value="BTAD"/>
</dbReference>
<dbReference type="SUPFAM" id="SSF52540">
    <property type="entry name" value="P-loop containing nucleoside triphosphate hydrolases"/>
    <property type="match status" value="1"/>
</dbReference>
<dbReference type="PANTHER" id="PTHR35807:SF1">
    <property type="entry name" value="TRANSCRIPTIONAL REGULATOR REDD"/>
    <property type="match status" value="1"/>
</dbReference>
<dbReference type="PANTHER" id="PTHR35807">
    <property type="entry name" value="TRANSCRIPTIONAL REGULATOR REDD-RELATED"/>
    <property type="match status" value="1"/>
</dbReference>
<proteinExistence type="inferred from homology"/>
<accession>A0A7G1NV22</accession>
<evidence type="ECO:0000256" key="1">
    <source>
        <dbReference type="ARBA" id="ARBA00005820"/>
    </source>
</evidence>
<dbReference type="InterPro" id="IPR001867">
    <property type="entry name" value="OmpR/PhoB-type_DNA-bd"/>
</dbReference>